<evidence type="ECO:0000256" key="10">
    <source>
        <dbReference type="SAM" id="SignalP"/>
    </source>
</evidence>
<proteinExistence type="predicted"/>
<evidence type="ECO:0000256" key="2">
    <source>
        <dbReference type="ARBA" id="ARBA00022512"/>
    </source>
</evidence>
<dbReference type="Pfam" id="PF03777">
    <property type="entry name" value="ChpA-C"/>
    <property type="match status" value="2"/>
</dbReference>
<evidence type="ECO:0000256" key="6">
    <source>
        <dbReference type="ARBA" id="ARBA00023087"/>
    </source>
</evidence>
<feature type="signal peptide" evidence="10">
    <location>
        <begin position="1"/>
        <end position="28"/>
    </location>
</feature>
<gene>
    <name evidence="13" type="ORF">HFV08_20060</name>
</gene>
<evidence type="ECO:0000256" key="9">
    <source>
        <dbReference type="SAM" id="MobiDB-lite"/>
    </source>
</evidence>
<evidence type="ECO:0000313" key="14">
    <source>
        <dbReference type="Proteomes" id="UP000772196"/>
    </source>
</evidence>
<feature type="region of interest" description="Disordered" evidence="9">
    <location>
        <begin position="170"/>
        <end position="220"/>
    </location>
</feature>
<evidence type="ECO:0000256" key="5">
    <source>
        <dbReference type="ARBA" id="ARBA00022889"/>
    </source>
</evidence>
<feature type="chain" id="PRO_5045657472" evidence="10">
    <location>
        <begin position="29"/>
        <end position="248"/>
    </location>
</feature>
<keyword evidence="7" id="KW-0572">Peptidoglycan-anchor</keyword>
<evidence type="ECO:0000256" key="8">
    <source>
        <dbReference type="PROSITE-ProRule" id="PRU01232"/>
    </source>
</evidence>
<keyword evidence="6 8" id="KW-0034">Amyloid</keyword>
<keyword evidence="4 10" id="KW-0732">Signal</keyword>
<comment type="subcellular location">
    <subcellularLocation>
        <location evidence="1">Secreted</location>
        <location evidence="1">Cell wall</location>
    </subcellularLocation>
</comment>
<sequence length="248" mass="23980">MRQVTRKGLLTVAAATGVIAVAGGYAHADSHASGGASDSPGVASGNTVQVPVNVPVNVCGNTIDVAGLLNPAAGNTCVNGGGDHGKSSARDAGTATTAGTSGTSGKGASHGEESTSGSRHSGGAHADGEATDSPGVLSGNQIQAPIDIPVNACGNSVNVAGLLNPAAGNDCANNTEPSKPPVKPEEPPVKHEQPPAEQPDEPNAPAPQTEPEQLAHTGNSVPVGAAAALAAGAVLGGAVLYRRSRVAA</sequence>
<feature type="region of interest" description="Disordered" evidence="9">
    <location>
        <begin position="82"/>
        <end position="140"/>
    </location>
</feature>
<evidence type="ECO:0000259" key="12">
    <source>
        <dbReference type="PROSITE" id="PS51884"/>
    </source>
</evidence>
<feature type="compositionally biased region" description="Low complexity" evidence="9">
    <location>
        <begin position="90"/>
        <end position="107"/>
    </location>
</feature>
<evidence type="ECO:0000256" key="4">
    <source>
        <dbReference type="ARBA" id="ARBA00022729"/>
    </source>
</evidence>
<accession>A0ABX1H600</accession>
<evidence type="ECO:0000313" key="13">
    <source>
        <dbReference type="EMBL" id="NKI43492.1"/>
    </source>
</evidence>
<comment type="caution">
    <text evidence="13">The sequence shown here is derived from an EMBL/GenBank/DDBJ whole genome shotgun (WGS) entry which is preliminary data.</text>
</comment>
<dbReference type="InterPro" id="IPR005528">
    <property type="entry name" value="ChpA-H"/>
</dbReference>
<keyword evidence="14" id="KW-1185">Reference proteome</keyword>
<evidence type="ECO:0000259" key="11">
    <source>
        <dbReference type="PROSITE" id="PS50847"/>
    </source>
</evidence>
<feature type="domain" description="Chaplin" evidence="12">
    <location>
        <begin position="133"/>
        <end position="173"/>
    </location>
</feature>
<dbReference type="PROSITE" id="PS51884">
    <property type="entry name" value="CHAPLIN"/>
    <property type="match status" value="2"/>
</dbReference>
<name>A0ABX1H600_9ACTN</name>
<dbReference type="Proteomes" id="UP000772196">
    <property type="component" value="Unassembled WGS sequence"/>
</dbReference>
<organism evidence="13 14">
    <name type="scientific">Streptomyces physcomitrii</name>
    <dbReference type="NCBI Taxonomy" id="2724184"/>
    <lineage>
        <taxon>Bacteria</taxon>
        <taxon>Bacillati</taxon>
        <taxon>Actinomycetota</taxon>
        <taxon>Actinomycetes</taxon>
        <taxon>Kitasatosporales</taxon>
        <taxon>Streptomycetaceae</taxon>
        <taxon>Streptomyces</taxon>
    </lineage>
</organism>
<dbReference type="EMBL" id="JAAWWP010000012">
    <property type="protein sequence ID" value="NKI43492.1"/>
    <property type="molecule type" value="Genomic_DNA"/>
</dbReference>
<feature type="domain" description="Chaplin" evidence="12">
    <location>
        <begin position="39"/>
        <end position="79"/>
    </location>
</feature>
<dbReference type="InterPro" id="IPR019931">
    <property type="entry name" value="LPXTG_anchor"/>
</dbReference>
<protein>
    <submittedName>
        <fullName evidence="13">Chaplin</fullName>
    </submittedName>
</protein>
<keyword evidence="3" id="KW-0964">Secreted</keyword>
<dbReference type="RefSeq" id="WP_168541121.1">
    <property type="nucleotide sequence ID" value="NZ_JAAWWP010000012.1"/>
</dbReference>
<evidence type="ECO:0000256" key="3">
    <source>
        <dbReference type="ARBA" id="ARBA00022525"/>
    </source>
</evidence>
<keyword evidence="2" id="KW-0134">Cell wall</keyword>
<feature type="domain" description="Gram-positive cocci surface proteins LPxTG" evidence="11">
    <location>
        <begin position="214"/>
        <end position="248"/>
    </location>
</feature>
<evidence type="ECO:0000256" key="1">
    <source>
        <dbReference type="ARBA" id="ARBA00004191"/>
    </source>
</evidence>
<dbReference type="PROSITE" id="PS51318">
    <property type="entry name" value="TAT"/>
    <property type="match status" value="1"/>
</dbReference>
<dbReference type="PROSITE" id="PS50847">
    <property type="entry name" value="GRAM_POS_ANCHORING"/>
    <property type="match status" value="1"/>
</dbReference>
<dbReference type="InterPro" id="IPR006311">
    <property type="entry name" value="TAT_signal"/>
</dbReference>
<reference evidence="13 14" key="1">
    <citation type="submission" date="2020-04" db="EMBL/GenBank/DDBJ databases">
        <title>Phylogenetic Diversity and Antibacterial Activity against Ralstonia solanacearum of Endophytic Actinomycete Isolated from Moss.</title>
        <authorList>
            <person name="Zhuang X."/>
        </authorList>
    </citation>
    <scope>NUCLEOTIDE SEQUENCE [LARGE SCALE GENOMIC DNA]</scope>
    <source>
        <strain evidence="13 14">LD120</strain>
    </source>
</reference>
<keyword evidence="5" id="KW-0130">Cell adhesion</keyword>
<evidence type="ECO:0000256" key="7">
    <source>
        <dbReference type="ARBA" id="ARBA00023088"/>
    </source>
</evidence>
<feature type="compositionally biased region" description="Basic and acidic residues" evidence="9">
    <location>
        <begin position="182"/>
        <end position="194"/>
    </location>
</feature>